<name>A0A1G5MN75_9PSED</name>
<gene>
    <name evidence="1" type="ORF">SAMN05216279_102300</name>
</gene>
<dbReference type="Gene3D" id="1.25.40.10">
    <property type="entry name" value="Tetratricopeptide repeat domain"/>
    <property type="match status" value="1"/>
</dbReference>
<organism evidence="1 2">
    <name type="scientific">Pseudomonas oryzihabitans</name>
    <dbReference type="NCBI Taxonomy" id="47885"/>
    <lineage>
        <taxon>Bacteria</taxon>
        <taxon>Pseudomonadati</taxon>
        <taxon>Pseudomonadota</taxon>
        <taxon>Gammaproteobacteria</taxon>
        <taxon>Pseudomonadales</taxon>
        <taxon>Pseudomonadaceae</taxon>
        <taxon>Pseudomonas</taxon>
    </lineage>
</organism>
<comment type="caution">
    <text evidence="1">The sequence shown here is derived from an EMBL/GenBank/DDBJ whole genome shotgun (WGS) entry which is preliminary data.</text>
</comment>
<dbReference type="RefSeq" id="WP_074583443.1">
    <property type="nucleotide sequence ID" value="NZ_FMWB01000002.1"/>
</dbReference>
<dbReference type="SUPFAM" id="SSF48452">
    <property type="entry name" value="TPR-like"/>
    <property type="match status" value="1"/>
</dbReference>
<dbReference type="InterPro" id="IPR010323">
    <property type="entry name" value="DUF924"/>
</dbReference>
<dbReference type="Pfam" id="PF06041">
    <property type="entry name" value="DUF924"/>
    <property type="match status" value="1"/>
</dbReference>
<evidence type="ECO:0000313" key="1">
    <source>
        <dbReference type="EMBL" id="SCZ26038.1"/>
    </source>
</evidence>
<sequence>MQPQEVVTFWHSAGRRKWFSGGPEFDTECRTRLEAGHFAASRREFDSWAASAEGALALCLLLDQIPRNIYRHSGHAFATDGLALQHARQAIAASLDQQVEAELRAFFYLPFEHSENLADQQRSLELFEALGIEHYRRYAEAHREVIARFGRFPHRNRALGRINTPDEQAWLDAGGGF</sequence>
<dbReference type="OrthoDB" id="7593450at2"/>
<accession>A0A1G5MN75</accession>
<protein>
    <submittedName>
        <fullName evidence="1">Uncharacterized conserved protein, DUF924 family</fullName>
    </submittedName>
</protein>
<dbReference type="InterPro" id="IPR011990">
    <property type="entry name" value="TPR-like_helical_dom_sf"/>
</dbReference>
<proteinExistence type="predicted"/>
<dbReference type="AlphaFoldDB" id="A0A1G5MN75"/>
<dbReference type="EMBL" id="FMWB01000002">
    <property type="protein sequence ID" value="SCZ26038.1"/>
    <property type="molecule type" value="Genomic_DNA"/>
</dbReference>
<dbReference type="STRING" id="237610.BJP27_14855"/>
<dbReference type="Gene3D" id="1.20.58.320">
    <property type="entry name" value="TPR-like"/>
    <property type="match status" value="1"/>
</dbReference>
<dbReference type="Proteomes" id="UP000183046">
    <property type="component" value="Unassembled WGS sequence"/>
</dbReference>
<reference evidence="2" key="1">
    <citation type="submission" date="2016-10" db="EMBL/GenBank/DDBJ databases">
        <authorList>
            <person name="de Groot N.N."/>
        </authorList>
    </citation>
    <scope>NUCLEOTIDE SEQUENCE [LARGE SCALE GENOMIC DNA]</scope>
    <source>
        <strain evidence="2">DSM 15758</strain>
    </source>
</reference>
<evidence type="ECO:0000313" key="2">
    <source>
        <dbReference type="Proteomes" id="UP000183046"/>
    </source>
</evidence>